<keyword evidence="1" id="KW-1133">Transmembrane helix</keyword>
<comment type="caution">
    <text evidence="2">The sequence shown here is derived from an EMBL/GenBank/DDBJ whole genome shotgun (WGS) entry which is preliminary data.</text>
</comment>
<evidence type="ECO:0000256" key="1">
    <source>
        <dbReference type="SAM" id="Phobius"/>
    </source>
</evidence>
<dbReference type="EMBL" id="JACNEP010000001">
    <property type="protein sequence ID" value="MBC3764259.1"/>
    <property type="molecule type" value="Genomic_DNA"/>
</dbReference>
<evidence type="ECO:0008006" key="4">
    <source>
        <dbReference type="Google" id="ProtNLM"/>
    </source>
</evidence>
<feature type="transmembrane region" description="Helical" evidence="1">
    <location>
        <begin position="93"/>
        <end position="113"/>
    </location>
</feature>
<reference evidence="2" key="2">
    <citation type="submission" date="2020-08" db="EMBL/GenBank/DDBJ databases">
        <authorList>
            <person name="Lai Q."/>
        </authorList>
    </citation>
    <scope>NUCLEOTIDE SEQUENCE</scope>
    <source>
        <strain evidence="2">S27-2</strain>
    </source>
</reference>
<name>A0A8J6LV13_9ALTE</name>
<reference evidence="2" key="1">
    <citation type="journal article" date="2018" name="Int. J. Syst. Evol. Microbiol.">
        <title>Neptunicella marina gen. nov., sp. nov., isolated from surface seawater.</title>
        <authorList>
            <person name="Liu X."/>
            <person name="Lai Q."/>
            <person name="Du Y."/>
            <person name="Zhang X."/>
            <person name="Liu Z."/>
            <person name="Sun F."/>
            <person name="Shao Z."/>
        </authorList>
    </citation>
    <scope>NUCLEOTIDE SEQUENCE</scope>
    <source>
        <strain evidence="2">S27-2</strain>
    </source>
</reference>
<dbReference type="AlphaFoldDB" id="A0A8J6LV13"/>
<sequence>MQYQFLLNNLNESDRLEDSLIKQGIKASNIHFISENSADFAGHRVHEASIIEERDVVHKLERGAIVGLITGCLLSWLLYLNQPYGWQINGLNVVFILFLTIGFGGWIGGLIGISHRNYRLSDKDGELHQGKAMMLVYSDKQHESVIKNTIAVQFPDAQFVGIKSHFDNPLVGKKTVPLEM</sequence>
<organism evidence="2 3">
    <name type="scientific">Neptunicella marina</name>
    <dbReference type="NCBI Taxonomy" id="2125989"/>
    <lineage>
        <taxon>Bacteria</taxon>
        <taxon>Pseudomonadati</taxon>
        <taxon>Pseudomonadota</taxon>
        <taxon>Gammaproteobacteria</taxon>
        <taxon>Alteromonadales</taxon>
        <taxon>Alteromonadaceae</taxon>
        <taxon>Neptunicella</taxon>
    </lineage>
</organism>
<dbReference type="RefSeq" id="WP_186504741.1">
    <property type="nucleotide sequence ID" value="NZ_JACNEP010000001.1"/>
</dbReference>
<protein>
    <recommendedName>
        <fullName evidence="4">NAD/FAD-utilizing enzyme</fullName>
    </recommendedName>
</protein>
<evidence type="ECO:0000313" key="2">
    <source>
        <dbReference type="EMBL" id="MBC3764259.1"/>
    </source>
</evidence>
<keyword evidence="3" id="KW-1185">Reference proteome</keyword>
<accession>A0A8J6LV13</accession>
<dbReference type="Proteomes" id="UP000601768">
    <property type="component" value="Unassembled WGS sequence"/>
</dbReference>
<gene>
    <name evidence="2" type="ORF">H8B19_00075</name>
</gene>
<feature type="transmembrane region" description="Helical" evidence="1">
    <location>
        <begin position="63"/>
        <end position="81"/>
    </location>
</feature>
<proteinExistence type="predicted"/>
<keyword evidence="1" id="KW-0812">Transmembrane</keyword>
<evidence type="ECO:0000313" key="3">
    <source>
        <dbReference type="Proteomes" id="UP000601768"/>
    </source>
</evidence>
<keyword evidence="1" id="KW-0472">Membrane</keyword>